<feature type="region of interest" description="Disordered" evidence="4">
    <location>
        <begin position="1"/>
        <end position="20"/>
    </location>
</feature>
<dbReference type="GO" id="GO:0009307">
    <property type="term" value="P:DNA restriction-modification system"/>
    <property type="evidence" value="ECO:0007669"/>
    <property type="project" value="UniProtKB-KW"/>
</dbReference>
<evidence type="ECO:0000313" key="7">
    <source>
        <dbReference type="Proteomes" id="UP000236488"/>
    </source>
</evidence>
<evidence type="ECO:0000256" key="2">
    <source>
        <dbReference type="ARBA" id="ARBA00022747"/>
    </source>
</evidence>
<protein>
    <recommendedName>
        <fullName evidence="5">Type I restriction modification DNA specificity domain-containing protein</fullName>
    </recommendedName>
</protein>
<dbReference type="EMBL" id="PPEL01000078">
    <property type="protein sequence ID" value="PNV64643.1"/>
    <property type="molecule type" value="Genomic_DNA"/>
</dbReference>
<reference evidence="6 7" key="1">
    <citation type="journal article" date="2018" name="Int. J. Syst. Evol. Microbiol.">
        <title>Rubneribacter badeniensis gen. nov., sp. nov. and Enteroscipio rubneri gen. nov., sp. nov., new members of the Eggerthellaceae isolated from human faeces.</title>
        <authorList>
            <person name="Danylec N."/>
            <person name="Gobl A."/>
            <person name="Stoll D.A."/>
            <person name="Hetzer B."/>
            <person name="Kulling S.E."/>
            <person name="Huch M."/>
        </authorList>
    </citation>
    <scope>NUCLEOTIDE SEQUENCE [LARGE SCALE GENOMIC DNA]</scope>
    <source>
        <strain evidence="6 7">ResAG-85</strain>
    </source>
</reference>
<dbReference type="Gene3D" id="3.90.220.20">
    <property type="entry name" value="DNA methylase specificity domains"/>
    <property type="match status" value="2"/>
</dbReference>
<sequence>MRLGDAFDLQMGKTPSRDNSSYWNNGDHEWVSIKDLGTYGKYVGSTKETISELGRAESGIKPVPANTLIMSFKLSLGKTAITTKETYTNEAIMAFLEKGNHEINLDYMWHQFRSKDWTVGTNTAVMGKTLNKKTLGDSTIRIPSLAEQIEIADILDKVLRQIDATNNQVFHLQSLVKSQFVEMFGDPISNSRQLPMMRIETIADVQTGATPLRSNAAYYNGQIPWIKTGEVAAGLKKKPEETITELALKETNCKLFPAGTILIAMYGQGDTRGKAAILRQAAATNQACAAIMLNDTCNAEFILTQLNLRYRDLRSQSLGGNQKNLSLKIIKAYELIIPDIEQQQEFAAFAERAAKLEFAALVQYPYKFLFNGGCSHDNRRGKEKGR</sequence>
<evidence type="ECO:0000256" key="3">
    <source>
        <dbReference type="ARBA" id="ARBA00023125"/>
    </source>
</evidence>
<dbReference type="PANTHER" id="PTHR30408">
    <property type="entry name" value="TYPE-1 RESTRICTION ENZYME ECOKI SPECIFICITY PROTEIN"/>
    <property type="match status" value="1"/>
</dbReference>
<dbReference type="InterPro" id="IPR000055">
    <property type="entry name" value="Restrct_endonuc_typeI_TRD"/>
</dbReference>
<dbReference type="GO" id="GO:0003677">
    <property type="term" value="F:DNA binding"/>
    <property type="evidence" value="ECO:0007669"/>
    <property type="project" value="UniProtKB-KW"/>
</dbReference>
<proteinExistence type="inferred from homology"/>
<dbReference type="Pfam" id="PF01420">
    <property type="entry name" value="Methylase_S"/>
    <property type="match status" value="2"/>
</dbReference>
<feature type="domain" description="Type I restriction modification DNA specificity" evidence="5">
    <location>
        <begin position="1"/>
        <end position="167"/>
    </location>
</feature>
<evidence type="ECO:0000259" key="5">
    <source>
        <dbReference type="Pfam" id="PF01420"/>
    </source>
</evidence>
<organism evidence="6 7">
    <name type="scientific">Rubneribacter badeniensis</name>
    <dbReference type="NCBI Taxonomy" id="2070688"/>
    <lineage>
        <taxon>Bacteria</taxon>
        <taxon>Bacillati</taxon>
        <taxon>Actinomycetota</taxon>
        <taxon>Coriobacteriia</taxon>
        <taxon>Eggerthellales</taxon>
        <taxon>Eggerthellaceae</taxon>
        <taxon>Rubneribacter</taxon>
    </lineage>
</organism>
<feature type="domain" description="Type I restriction modification DNA specificity" evidence="5">
    <location>
        <begin position="197"/>
        <end position="349"/>
    </location>
</feature>
<keyword evidence="7" id="KW-1185">Reference proteome</keyword>
<comment type="caution">
    <text evidence="6">The sequence shown here is derived from an EMBL/GenBank/DDBJ whole genome shotgun (WGS) entry which is preliminary data.</text>
</comment>
<keyword evidence="2" id="KW-0680">Restriction system</keyword>
<dbReference type="PANTHER" id="PTHR30408:SF12">
    <property type="entry name" value="TYPE I RESTRICTION ENZYME MJAVIII SPECIFICITY SUBUNIT"/>
    <property type="match status" value="1"/>
</dbReference>
<dbReference type="AlphaFoldDB" id="A0A2K2U2T9"/>
<dbReference type="InterPro" id="IPR052021">
    <property type="entry name" value="Type-I_RS_S_subunit"/>
</dbReference>
<comment type="similarity">
    <text evidence="1">Belongs to the type-I restriction system S methylase family.</text>
</comment>
<dbReference type="SUPFAM" id="SSF116734">
    <property type="entry name" value="DNA methylase specificity domain"/>
    <property type="match status" value="2"/>
</dbReference>
<evidence type="ECO:0000256" key="4">
    <source>
        <dbReference type="SAM" id="MobiDB-lite"/>
    </source>
</evidence>
<dbReference type="RefSeq" id="WP_103263194.1">
    <property type="nucleotide sequence ID" value="NZ_PPEL01000078.1"/>
</dbReference>
<keyword evidence="3" id="KW-0238">DNA-binding</keyword>
<dbReference type="InterPro" id="IPR044946">
    <property type="entry name" value="Restrct_endonuc_typeI_TRD_sf"/>
</dbReference>
<name>A0A2K2U2T9_9ACTN</name>
<dbReference type="CDD" id="cd17244">
    <property type="entry name" value="RMtype1_S_Apa101655I-TRD2-CR2_like"/>
    <property type="match status" value="1"/>
</dbReference>
<accession>A0A2K2U2T9</accession>
<gene>
    <name evidence="6" type="ORF">C2L80_10845</name>
</gene>
<evidence type="ECO:0000313" key="6">
    <source>
        <dbReference type="EMBL" id="PNV64643.1"/>
    </source>
</evidence>
<dbReference type="Proteomes" id="UP000236488">
    <property type="component" value="Unassembled WGS sequence"/>
</dbReference>
<evidence type="ECO:0000256" key="1">
    <source>
        <dbReference type="ARBA" id="ARBA00010923"/>
    </source>
</evidence>